<dbReference type="GO" id="GO:0003723">
    <property type="term" value="F:RNA binding"/>
    <property type="evidence" value="ECO:0007669"/>
    <property type="project" value="InterPro"/>
</dbReference>
<sequence length="239" mass="24795">MRANPWCDTRMVEPGLGVSPRRRGSGPPAVRESPTSPNAREDRMEQHRSALPVRVVAAFHAAPSRAAGVELLLSALLEASSATGAAVILPRASEIVVAGESGAELRAVLEADPVPVGSRLLVVAMADGAGKRPDARRDAGGAVALHRATGSLDAADRVVAEEVAVHARIALAAWDAADDLAVGLASRSVIGQAQGILMERFSLDADRAFQVLRRYSQDGNVKLVEVARGIVETGALPGG</sequence>
<dbReference type="InterPro" id="IPR011006">
    <property type="entry name" value="CheY-like_superfamily"/>
</dbReference>
<dbReference type="Gene3D" id="1.10.10.10">
    <property type="entry name" value="Winged helix-like DNA-binding domain superfamily/Winged helix DNA-binding domain"/>
    <property type="match status" value="1"/>
</dbReference>
<dbReference type="KEGG" id="cms:CMS0402"/>
<dbReference type="AlphaFoldDB" id="B0RBX1"/>
<reference evidence="3 4" key="1">
    <citation type="journal article" date="2008" name="J. Bacteriol.">
        <title>Genome of the actinomycete plant pathogen Clavibacter michiganensis subsp. sepedonicus suggests recent niche adaptation.</title>
        <authorList>
            <person name="Bentley S.D."/>
            <person name="Corton C."/>
            <person name="Brown S.E."/>
            <person name="Barron A."/>
            <person name="Clark L."/>
            <person name="Doggett J."/>
            <person name="Harris B."/>
            <person name="Ormond D."/>
            <person name="Quail M.A."/>
            <person name="May G."/>
            <person name="Francis D."/>
            <person name="Knudson D."/>
            <person name="Parkhill J."/>
            <person name="Ishimaru C.A."/>
        </authorList>
    </citation>
    <scope>NUCLEOTIDE SEQUENCE [LARGE SCALE GENOMIC DNA]</scope>
    <source>
        <strain evidence="4">ATCC 33113 / DSM 20744 / JCM 9667 / LMG 2889 / ICMP 2535 / C-1</strain>
    </source>
</reference>
<dbReference type="InterPro" id="IPR005561">
    <property type="entry name" value="ANTAR"/>
</dbReference>
<dbReference type="Pfam" id="PF03861">
    <property type="entry name" value="ANTAR"/>
    <property type="match status" value="1"/>
</dbReference>
<keyword evidence="4" id="KW-1185">Reference proteome</keyword>
<dbReference type="EMBL" id="AM849034">
    <property type="protein sequence ID" value="CAQ00523.1"/>
    <property type="molecule type" value="Genomic_DNA"/>
</dbReference>
<feature type="domain" description="ANTAR" evidence="2">
    <location>
        <begin position="170"/>
        <end position="231"/>
    </location>
</feature>
<protein>
    <submittedName>
        <fullName evidence="3">RNA-binding protein</fullName>
    </submittedName>
</protein>
<evidence type="ECO:0000313" key="3">
    <source>
        <dbReference type="EMBL" id="CAQ00523.1"/>
    </source>
</evidence>
<dbReference type="STRING" id="31964.CMS0402"/>
<dbReference type="PROSITE" id="PS50921">
    <property type="entry name" value="ANTAR"/>
    <property type="match status" value="1"/>
</dbReference>
<dbReference type="SUPFAM" id="SSF52172">
    <property type="entry name" value="CheY-like"/>
    <property type="match status" value="1"/>
</dbReference>
<accession>B0RBX1</accession>
<evidence type="ECO:0000256" key="1">
    <source>
        <dbReference type="SAM" id="MobiDB-lite"/>
    </source>
</evidence>
<name>B0RBX1_CLASE</name>
<dbReference type="eggNOG" id="COG3707">
    <property type="taxonomic scope" value="Bacteria"/>
</dbReference>
<dbReference type="SMART" id="SM01012">
    <property type="entry name" value="ANTAR"/>
    <property type="match status" value="1"/>
</dbReference>
<dbReference type="HOGENOM" id="CLU_1412968_0_0_11"/>
<organism evidence="3 4">
    <name type="scientific">Clavibacter sepedonicus</name>
    <name type="common">Clavibacter michiganensis subsp. sepedonicus</name>
    <dbReference type="NCBI Taxonomy" id="31964"/>
    <lineage>
        <taxon>Bacteria</taxon>
        <taxon>Bacillati</taxon>
        <taxon>Actinomycetota</taxon>
        <taxon>Actinomycetes</taxon>
        <taxon>Micrococcales</taxon>
        <taxon>Microbacteriaceae</taxon>
        <taxon>Clavibacter</taxon>
    </lineage>
</organism>
<dbReference type="Proteomes" id="UP000001318">
    <property type="component" value="Chromosome"/>
</dbReference>
<evidence type="ECO:0000259" key="2">
    <source>
        <dbReference type="PROSITE" id="PS50921"/>
    </source>
</evidence>
<proteinExistence type="predicted"/>
<evidence type="ECO:0000313" key="4">
    <source>
        <dbReference type="Proteomes" id="UP000001318"/>
    </source>
</evidence>
<feature type="region of interest" description="Disordered" evidence="1">
    <location>
        <begin position="1"/>
        <end position="47"/>
    </location>
</feature>
<dbReference type="InterPro" id="IPR036388">
    <property type="entry name" value="WH-like_DNA-bd_sf"/>
</dbReference>
<gene>
    <name evidence="3" type="ordered locus">CMS0402</name>
</gene>